<protein>
    <submittedName>
        <fullName evidence="1">Uncharacterized protein</fullName>
    </submittedName>
</protein>
<name>A0A7S5UZZ4_9CAUD</name>
<evidence type="ECO:0000313" key="1">
    <source>
        <dbReference type="EMBL" id="QIG73928.1"/>
    </source>
</evidence>
<sequence>MFLAGKEWPGTGPTEEEVRNEISTLLSNSISMGRFTDSLSIEYIQKSSREIAELMIYFAKKTAGETAWKAVSPHLDFGR</sequence>
<reference evidence="1 2" key="1">
    <citation type="submission" date="2020-01" db="EMBL/GenBank/DDBJ databases">
        <title>Patterns of diversity and host range of bacteriophage communities associated with bean-nodulatin bacteria.</title>
        <authorList>
            <person name="Vann Cauwenberghe J."/>
            <person name="Santamaria R.I."/>
            <person name="Bustos P."/>
            <person name="Juarez S."/>
            <person name="Gonzalez V."/>
        </authorList>
    </citation>
    <scope>NUCLEOTIDE SEQUENCE [LARGE SCALE GENOMIC DNA]</scope>
    <source>
        <strain evidence="2">RHph</strain>
    </source>
</reference>
<dbReference type="EMBL" id="MN988534">
    <property type="protein sequence ID" value="QIG73928.1"/>
    <property type="molecule type" value="Genomic_DNA"/>
</dbReference>
<accession>A0A7S5UZZ4</accession>
<dbReference type="Proteomes" id="UP000646667">
    <property type="component" value="Segment"/>
</dbReference>
<organism evidence="1 2">
    <name type="scientific">Rhizobium phage RHph_N34</name>
    <dbReference type="NCBI Taxonomy" id="2509586"/>
    <lineage>
        <taxon>Viruses</taxon>
        <taxon>Duplodnaviria</taxon>
        <taxon>Heunggongvirae</taxon>
        <taxon>Uroviricota</taxon>
        <taxon>Caudoviricetes</taxon>
        <taxon>Pootjesviridae</taxon>
        <taxon>Staniewskivirinae</taxon>
        <taxon>Trinifflemingvirus</taxon>
        <taxon>Trinifflemingvirus N34</taxon>
    </lineage>
</organism>
<keyword evidence="2" id="KW-1185">Reference proteome</keyword>
<proteinExistence type="predicted"/>
<gene>
    <name evidence="1" type="ORF">EVC06_153</name>
</gene>
<evidence type="ECO:0000313" key="2">
    <source>
        <dbReference type="Proteomes" id="UP000646667"/>
    </source>
</evidence>